<feature type="compositionally biased region" description="Basic and acidic residues" evidence="6">
    <location>
        <begin position="79"/>
        <end position="98"/>
    </location>
</feature>
<gene>
    <name evidence="9" type="ORF">SASPL_118096</name>
</gene>
<dbReference type="FunFam" id="3.40.50.300:FF:000559">
    <property type="entry name" value="Nuclear/nucleolar GTPase 2"/>
    <property type="match status" value="1"/>
</dbReference>
<keyword evidence="5" id="KW-0378">Hydrolase</keyword>
<evidence type="ECO:0000256" key="5">
    <source>
        <dbReference type="RuleBase" id="RU364023"/>
    </source>
</evidence>
<dbReference type="GO" id="GO:0003676">
    <property type="term" value="F:nucleic acid binding"/>
    <property type="evidence" value="ECO:0007669"/>
    <property type="project" value="InterPro"/>
</dbReference>
<comment type="similarity">
    <text evidence="5">Belongs to the TRAFAC class YlqF/YawG GTPase family. RsgA subfamily.</text>
</comment>
<reference evidence="9" key="1">
    <citation type="submission" date="2018-01" db="EMBL/GenBank/DDBJ databases">
        <authorList>
            <person name="Mao J.F."/>
        </authorList>
    </citation>
    <scope>NUCLEOTIDE SEQUENCE</scope>
    <source>
        <strain evidence="9">Huo1</strain>
        <tissue evidence="9">Leaf</tissue>
    </source>
</reference>
<evidence type="ECO:0000256" key="2">
    <source>
        <dbReference type="ARBA" id="ARBA00022741"/>
    </source>
</evidence>
<dbReference type="PANTHER" id="PTHR11089">
    <property type="entry name" value="GTP-BINDING PROTEIN-RELATED"/>
    <property type="match status" value="1"/>
</dbReference>
<dbReference type="InterPro" id="IPR006073">
    <property type="entry name" value="GTP-bd"/>
</dbReference>
<feature type="domain" description="RNase H type-1" evidence="8">
    <location>
        <begin position="1130"/>
        <end position="1258"/>
    </location>
</feature>
<dbReference type="GO" id="GO:0005730">
    <property type="term" value="C:nucleolus"/>
    <property type="evidence" value="ECO:0007669"/>
    <property type="project" value="UniProtKB-SubCell"/>
</dbReference>
<dbReference type="PANTHER" id="PTHR11089:SF9">
    <property type="entry name" value="NUCLEOLAR GTP-BINDING PROTEIN 2"/>
    <property type="match status" value="1"/>
</dbReference>
<dbReference type="InterPro" id="IPR027417">
    <property type="entry name" value="P-loop_NTPase"/>
</dbReference>
<dbReference type="CDD" id="cd06222">
    <property type="entry name" value="RNase_H_like"/>
    <property type="match status" value="1"/>
</dbReference>
<evidence type="ECO:0000256" key="1">
    <source>
        <dbReference type="ARBA" id="ARBA00004604"/>
    </source>
</evidence>
<dbReference type="Pfam" id="PF13456">
    <property type="entry name" value="RVT_3"/>
    <property type="match status" value="1"/>
</dbReference>
<dbReference type="InterPro" id="IPR043502">
    <property type="entry name" value="DNA/RNA_pol_sf"/>
</dbReference>
<evidence type="ECO:0000259" key="7">
    <source>
        <dbReference type="PROSITE" id="PS50878"/>
    </source>
</evidence>
<dbReference type="SUPFAM" id="SSF52540">
    <property type="entry name" value="P-loop containing nucleoside triphosphate hydrolases"/>
    <property type="match status" value="2"/>
</dbReference>
<comment type="function">
    <text evidence="5">GTPase involved in pre-60S ribosomal subunit maturation.</text>
</comment>
<evidence type="ECO:0000259" key="8">
    <source>
        <dbReference type="PROSITE" id="PS50879"/>
    </source>
</evidence>
<evidence type="ECO:0000313" key="10">
    <source>
        <dbReference type="Proteomes" id="UP000298416"/>
    </source>
</evidence>
<keyword evidence="2 5" id="KW-0547">Nucleotide-binding</keyword>
<evidence type="ECO:0000313" key="9">
    <source>
        <dbReference type="EMBL" id="KAG6421540.1"/>
    </source>
</evidence>
<dbReference type="EMBL" id="PNBA02000006">
    <property type="protein sequence ID" value="KAG6421540.1"/>
    <property type="molecule type" value="Genomic_DNA"/>
</dbReference>
<name>A0A8X8XX22_SALSN</name>
<sequence>MYNSRPVRNAGGKILKHGLQSKELPSTRIMPDRRWFGNTRVVNQKELEYFREELQTRLSSSYNVLLKERKLPMSLLNDHQKQARRADGSQDEFGEKHGASTSTEGDEDGFRDLVRHTMFEKGQSKRIWGELYKGIDSSDVVVQVLDARDPQGIRCYHLEKHLKANCKHKHMVLLLNKCDLVPAWATKGWLRVLSTEYPTLAFQATVNKSFGKGSLLAVLRQFSRLKSDKQAMSVGFVGYPNVGKSSVINTLRTKNVCKVVPIPGETKGVVRVTNLEDAAEHIGEVLKRVKKEHLFRAYRIKEWEDENEFLIQLCKLTGKLLKGGEPDYMTAAKMILHDWQRGKIPFFVPPPKEEDQASDDLETKAEADTIADDKEAAARKGIDAVISSQKIDTLYLDKFQTSEKLYKDNSTHKTKKAVLQRGLPAKEHHGHKHCPYPKEGLARVISPNQSGFVKGRLLNDNALLAQEMFHELARCSPAPNVAVKIDMAKAYDRVQWPFLFKVLRRMGFPDPWISLMERCIGYCWFSVLVNGAPSGFFRSTRGLRQGDPISPALFVIAAEYLSRALDKLILGQKDMTFKASRRCMEISHLAYADDIIIFTQAAAMPMRRLRACLEKYERVSGQQVSLAKSNFYIAENHEHWANLIQAEGGFSRGAFPFLYLGVPIYRGVKRTDMFLFLREKIARRISGWAHRHLSFGGRLTLIKSTLEAIPLHIFQAVEPTTGTLKQLDQQMARFFWGSTNEKKRTHWIGWEQMCRPTEEGGLGIRKTKEVLRAFNIKLWWRFREQNSLWARYMMAKYCTNSTPLTLRLPSRSSPTWRRLSRAWPLAQPHMRWLVGQGDIYFWDDIWFGNSPLREISLDDRGRQTTRVSEFITNGVWDVPKLQLLHNQAGLPQHVIDGIINTPILHDEQDILRWNLSKHGEFTVASTWDTLRGRNPIIQGLGDVWKAGLTNSIAIFIWRLLSNRVPVDTKLQWREIELASKCQCCPIRPNIESLQHLFIQGFGARRVWREFDEWFEGTSPRLSINDTIPTRIEVWMQRCNQPNRKHLSRAMPYLILWFIWSERNRSRHQDTRFKPHNVIWQVHMYIRNSMVNGCLKPKHWRGVKLGINIPQQAEAIRALPLAMAIKWEPPDPPWIKVNTDGSFNEAINKAGGGGVIRDFSGKMLVAFCIPFEAHSALEAELLAMIHGLNIAKDFGLPIWIESDAEQAIKLINGAGWGPALAREAMAHLILLKRQLKFRATFIHREGNKAADFLARMGLGRDRGQQMQQDSVPRELADLVRMDQMGLSHVRTLGRDGD</sequence>
<dbReference type="InterPro" id="IPR012971">
    <property type="entry name" value="NOG2_N_dom"/>
</dbReference>
<proteinExistence type="inferred from homology"/>
<dbReference type="GO" id="GO:0005525">
    <property type="term" value="F:GTP binding"/>
    <property type="evidence" value="ECO:0007669"/>
    <property type="project" value="UniProtKB-KW"/>
</dbReference>
<dbReference type="Pfam" id="PF01926">
    <property type="entry name" value="MMR_HSR1"/>
    <property type="match status" value="1"/>
</dbReference>
<dbReference type="InterPro" id="IPR026960">
    <property type="entry name" value="RVT-Znf"/>
</dbReference>
<organism evidence="9">
    <name type="scientific">Salvia splendens</name>
    <name type="common">Scarlet sage</name>
    <dbReference type="NCBI Taxonomy" id="180675"/>
    <lineage>
        <taxon>Eukaryota</taxon>
        <taxon>Viridiplantae</taxon>
        <taxon>Streptophyta</taxon>
        <taxon>Embryophyta</taxon>
        <taxon>Tracheophyta</taxon>
        <taxon>Spermatophyta</taxon>
        <taxon>Magnoliopsida</taxon>
        <taxon>eudicotyledons</taxon>
        <taxon>Gunneridae</taxon>
        <taxon>Pentapetalae</taxon>
        <taxon>asterids</taxon>
        <taxon>lamiids</taxon>
        <taxon>Lamiales</taxon>
        <taxon>Lamiaceae</taxon>
        <taxon>Nepetoideae</taxon>
        <taxon>Mentheae</taxon>
        <taxon>Salviinae</taxon>
        <taxon>Salvia</taxon>
        <taxon>Salvia subgen. Calosphace</taxon>
        <taxon>core Calosphace</taxon>
    </lineage>
</organism>
<dbReference type="InterPro" id="IPR024929">
    <property type="entry name" value="GNL2_CP_dom"/>
</dbReference>
<accession>A0A8X8XX22</accession>
<dbReference type="GO" id="GO:0004523">
    <property type="term" value="F:RNA-DNA hybrid ribonuclease activity"/>
    <property type="evidence" value="ECO:0007669"/>
    <property type="project" value="InterPro"/>
</dbReference>
<dbReference type="InterPro" id="IPR036397">
    <property type="entry name" value="RNaseH_sf"/>
</dbReference>
<dbReference type="InterPro" id="IPR000477">
    <property type="entry name" value="RT_dom"/>
</dbReference>
<dbReference type="SUPFAM" id="SSF56672">
    <property type="entry name" value="DNA/RNA polymerases"/>
    <property type="match status" value="1"/>
</dbReference>
<evidence type="ECO:0000256" key="3">
    <source>
        <dbReference type="ARBA" id="ARBA00023134"/>
    </source>
</evidence>
<feature type="region of interest" description="Disordered" evidence="6">
    <location>
        <begin position="79"/>
        <end position="108"/>
    </location>
</feature>
<keyword evidence="10" id="KW-1185">Reference proteome</keyword>
<dbReference type="Pfam" id="PF00078">
    <property type="entry name" value="RVT_1"/>
    <property type="match status" value="1"/>
</dbReference>
<dbReference type="Pfam" id="PF13966">
    <property type="entry name" value="zf-RVT"/>
    <property type="match status" value="1"/>
</dbReference>
<dbReference type="PROSITE" id="PS50878">
    <property type="entry name" value="RT_POL"/>
    <property type="match status" value="1"/>
</dbReference>
<dbReference type="Proteomes" id="UP000298416">
    <property type="component" value="Unassembled WGS sequence"/>
</dbReference>
<evidence type="ECO:0000256" key="6">
    <source>
        <dbReference type="SAM" id="MobiDB-lite"/>
    </source>
</evidence>
<dbReference type="PROSITE" id="PS50879">
    <property type="entry name" value="RNASE_H_1"/>
    <property type="match status" value="1"/>
</dbReference>
<dbReference type="Gene3D" id="3.40.50.300">
    <property type="entry name" value="P-loop containing nucleotide triphosphate hydrolases"/>
    <property type="match status" value="1"/>
</dbReference>
<dbReference type="CDD" id="cd01650">
    <property type="entry name" value="RT_nLTR_like"/>
    <property type="match status" value="1"/>
</dbReference>
<comment type="subcellular location">
    <subcellularLocation>
        <location evidence="1 5">Nucleus</location>
        <location evidence="1 5">Nucleolus</location>
    </subcellularLocation>
</comment>
<dbReference type="InterPro" id="IPR044730">
    <property type="entry name" value="RNase_H-like_dom_plant"/>
</dbReference>
<protein>
    <recommendedName>
        <fullName evidence="5">Nuclear/nucleolar GTPase 2</fullName>
    </recommendedName>
</protein>
<dbReference type="SUPFAM" id="SSF53098">
    <property type="entry name" value="Ribonuclease H-like"/>
    <property type="match status" value="1"/>
</dbReference>
<evidence type="ECO:0000256" key="4">
    <source>
        <dbReference type="ARBA" id="ARBA00023242"/>
    </source>
</evidence>
<dbReference type="InterPro" id="IPR002156">
    <property type="entry name" value="RNaseH_domain"/>
</dbReference>
<dbReference type="Gene3D" id="3.30.420.10">
    <property type="entry name" value="Ribonuclease H-like superfamily/Ribonuclease H"/>
    <property type="match status" value="1"/>
</dbReference>
<dbReference type="CDD" id="cd01858">
    <property type="entry name" value="NGP_1"/>
    <property type="match status" value="1"/>
</dbReference>
<keyword evidence="3 5" id="KW-0342">GTP-binding</keyword>
<dbReference type="InterPro" id="IPR012337">
    <property type="entry name" value="RNaseH-like_sf"/>
</dbReference>
<comment type="caution">
    <text evidence="9">The sequence shown here is derived from an EMBL/GenBank/DDBJ whole genome shotgun (WGS) entry which is preliminary data.</text>
</comment>
<dbReference type="Pfam" id="PF08153">
    <property type="entry name" value="NGP1NT"/>
    <property type="match status" value="1"/>
</dbReference>
<keyword evidence="4 5" id="KW-0539">Nucleus</keyword>
<feature type="domain" description="Reverse transcriptase" evidence="7">
    <location>
        <begin position="415"/>
        <end position="664"/>
    </location>
</feature>
<dbReference type="InterPro" id="IPR050755">
    <property type="entry name" value="TRAFAC_YlqF/YawG_RiboMat"/>
</dbReference>
<reference evidence="9" key="2">
    <citation type="submission" date="2020-08" db="EMBL/GenBank/DDBJ databases">
        <title>Plant Genome Project.</title>
        <authorList>
            <person name="Zhang R.-G."/>
        </authorList>
    </citation>
    <scope>NUCLEOTIDE SEQUENCE</scope>
    <source>
        <strain evidence="9">Huo1</strain>
        <tissue evidence="9">Leaf</tissue>
    </source>
</reference>